<protein>
    <submittedName>
        <fullName evidence="2">Uncharacterized protein</fullName>
    </submittedName>
</protein>
<dbReference type="OrthoDB" id="9869278at2"/>
<dbReference type="EMBL" id="PVUF01000014">
    <property type="protein sequence ID" value="PRZ45599.1"/>
    <property type="molecule type" value="Genomic_DNA"/>
</dbReference>
<evidence type="ECO:0000313" key="3">
    <source>
        <dbReference type="Proteomes" id="UP000237718"/>
    </source>
</evidence>
<dbReference type="Proteomes" id="UP000237718">
    <property type="component" value="Unassembled WGS sequence"/>
</dbReference>
<comment type="caution">
    <text evidence="2">The sequence shown here is derived from an EMBL/GenBank/DDBJ whole genome shotgun (WGS) entry which is preliminary data.</text>
</comment>
<feature type="transmembrane region" description="Helical" evidence="1">
    <location>
        <begin position="7"/>
        <end position="24"/>
    </location>
</feature>
<evidence type="ECO:0000313" key="2">
    <source>
        <dbReference type="EMBL" id="PRZ45599.1"/>
    </source>
</evidence>
<evidence type="ECO:0000256" key="1">
    <source>
        <dbReference type="SAM" id="Phobius"/>
    </source>
</evidence>
<dbReference type="AlphaFoldDB" id="A0A2T1AAK0"/>
<keyword evidence="1" id="KW-0472">Membrane</keyword>
<dbReference type="RefSeq" id="WP_106165018.1">
    <property type="nucleotide sequence ID" value="NZ_JBLWXK010000015.1"/>
</dbReference>
<keyword evidence="1" id="KW-1133">Transmembrane helix</keyword>
<keyword evidence="1" id="KW-0812">Transmembrane</keyword>
<sequence>MKRLMTKNWKVIAYIVGFVVLNFSPFEGLFIAYGLVGTAWLVIWLLRNNDGSRSGGYDINGDLMDSRNMHGSYYRDH</sequence>
<gene>
    <name evidence="2" type="ORF">CLV89_11450</name>
</gene>
<name>A0A2T1AAK0_TRISK</name>
<organism evidence="2 3">
    <name type="scientific">Tritonibacter scottomollicae</name>
    <name type="common">Epibacterium scottomollicae</name>
    <dbReference type="NCBI Taxonomy" id="483013"/>
    <lineage>
        <taxon>Bacteria</taxon>
        <taxon>Pseudomonadati</taxon>
        <taxon>Pseudomonadota</taxon>
        <taxon>Alphaproteobacteria</taxon>
        <taxon>Rhodobacterales</taxon>
        <taxon>Paracoccaceae</taxon>
        <taxon>Tritonibacter</taxon>
    </lineage>
</organism>
<accession>A0A2T1AAK0</accession>
<proteinExistence type="predicted"/>
<reference evidence="2 3" key="1">
    <citation type="submission" date="2018-03" db="EMBL/GenBank/DDBJ databases">
        <title>Genomic Encyclopedia of Archaeal and Bacterial Type Strains, Phase II (KMG-II): from individual species to whole genera.</title>
        <authorList>
            <person name="Goeker M."/>
        </authorList>
    </citation>
    <scope>NUCLEOTIDE SEQUENCE [LARGE SCALE GENOMIC DNA]</scope>
    <source>
        <strain evidence="2 3">DSM 25328</strain>
    </source>
</reference>